<evidence type="ECO:0000256" key="5">
    <source>
        <dbReference type="ARBA" id="ARBA00023136"/>
    </source>
</evidence>
<evidence type="ECO:0000256" key="6">
    <source>
        <dbReference type="SAM" id="Phobius"/>
    </source>
</evidence>
<reference evidence="7 8" key="1">
    <citation type="submission" date="2020-08" db="EMBL/GenBank/DDBJ databases">
        <title>Genome sequence of Rhizobiales bacterium strain IZ6.</title>
        <authorList>
            <person name="Nakai R."/>
            <person name="Naganuma T."/>
        </authorList>
    </citation>
    <scope>NUCLEOTIDE SEQUENCE [LARGE SCALE GENOMIC DNA]</scope>
    <source>
        <strain evidence="7 8">IZ6</strain>
    </source>
</reference>
<evidence type="ECO:0000256" key="4">
    <source>
        <dbReference type="ARBA" id="ARBA00022989"/>
    </source>
</evidence>
<protein>
    <submittedName>
        <fullName evidence="7">Multi antimicrobial extrusion protein MatE</fullName>
    </submittedName>
</protein>
<keyword evidence="8" id="KW-1185">Reference proteome</keyword>
<evidence type="ECO:0000313" key="7">
    <source>
        <dbReference type="EMBL" id="BCJ91990.1"/>
    </source>
</evidence>
<dbReference type="PANTHER" id="PTHR30250">
    <property type="entry name" value="PST FAMILY PREDICTED COLANIC ACID TRANSPORTER"/>
    <property type="match status" value="1"/>
</dbReference>
<sequence>MLDALITFAIRVASAGLMFGLQVMLARAMDLESYGNYVTLWTWLITLGSFGALGFAESSIRFLPRYRARGREAHVVGYWRFGLWAVVLGSSLMALIAAALAVHFGSQTTPGVIALYIALGLPFLAIEYYLDGVCRSLGWNRFTSITVFIVRPLLIAVLALLCIAAGIPITLQVIGLIITMTLVAIALLMVAVIAWRLRSIVRTPFRLRRVTPREAMWLKASAPMLLVSGLDDILTYSDVLILSAFMSPEDVGIYFAAARTLALANFVYFAMWTVAGRGFALALEDTDKTRLQETVLETTRVTFWCTVIALAATLGAAPVFLYAFGSEFLGGVWIMAILSFGLLARALTGQAGEALIVAGKQKQSLALIASVLAANIALTVVLVPLLGVYGAALGNALALAMRSAAVIYTVRRSLGLKVVSVALPAQLRNRLKPA</sequence>
<evidence type="ECO:0000256" key="3">
    <source>
        <dbReference type="ARBA" id="ARBA00022692"/>
    </source>
</evidence>
<evidence type="ECO:0000313" key="8">
    <source>
        <dbReference type="Proteomes" id="UP000515317"/>
    </source>
</evidence>
<feature type="transmembrane region" description="Helical" evidence="6">
    <location>
        <begin position="365"/>
        <end position="386"/>
    </location>
</feature>
<gene>
    <name evidence="7" type="ORF">IZ6_27250</name>
</gene>
<dbReference type="GO" id="GO:0005886">
    <property type="term" value="C:plasma membrane"/>
    <property type="evidence" value="ECO:0007669"/>
    <property type="project" value="UniProtKB-SubCell"/>
</dbReference>
<evidence type="ECO:0000256" key="2">
    <source>
        <dbReference type="ARBA" id="ARBA00022475"/>
    </source>
</evidence>
<feature type="transmembrane region" description="Helical" evidence="6">
    <location>
        <begin position="142"/>
        <end position="167"/>
    </location>
</feature>
<proteinExistence type="predicted"/>
<dbReference type="RefSeq" id="WP_222875598.1">
    <property type="nucleotide sequence ID" value="NZ_AP023361.1"/>
</dbReference>
<comment type="subcellular location">
    <subcellularLocation>
        <location evidence="1">Cell membrane</location>
        <topology evidence="1">Multi-pass membrane protein</topology>
    </subcellularLocation>
</comment>
<dbReference type="KEGG" id="tso:IZ6_27250"/>
<dbReference type="InterPro" id="IPR002797">
    <property type="entry name" value="Polysacc_synth"/>
</dbReference>
<keyword evidence="3 6" id="KW-0812">Transmembrane</keyword>
<accession>A0A6S6QY63</accession>
<name>A0A6S6QY63_9HYPH</name>
<keyword evidence="2" id="KW-1003">Cell membrane</keyword>
<dbReference type="PANTHER" id="PTHR30250:SF11">
    <property type="entry name" value="O-ANTIGEN TRANSPORTER-RELATED"/>
    <property type="match status" value="1"/>
</dbReference>
<feature type="transmembrane region" description="Helical" evidence="6">
    <location>
        <begin position="216"/>
        <end position="236"/>
    </location>
</feature>
<dbReference type="Pfam" id="PF01943">
    <property type="entry name" value="Polysacc_synt"/>
    <property type="match status" value="1"/>
</dbReference>
<feature type="transmembrane region" description="Helical" evidence="6">
    <location>
        <begin position="111"/>
        <end position="130"/>
    </location>
</feature>
<dbReference type="Proteomes" id="UP000515317">
    <property type="component" value="Chromosome"/>
</dbReference>
<feature type="transmembrane region" description="Helical" evidence="6">
    <location>
        <begin position="328"/>
        <end position="344"/>
    </location>
</feature>
<keyword evidence="4 6" id="KW-1133">Transmembrane helix</keyword>
<feature type="transmembrane region" description="Helical" evidence="6">
    <location>
        <begin position="301"/>
        <end position="322"/>
    </location>
</feature>
<feature type="transmembrane region" description="Helical" evidence="6">
    <location>
        <begin position="256"/>
        <end position="280"/>
    </location>
</feature>
<dbReference type="EMBL" id="AP023361">
    <property type="protein sequence ID" value="BCJ91990.1"/>
    <property type="molecule type" value="Genomic_DNA"/>
</dbReference>
<organism evidence="7 8">
    <name type="scientific">Terrihabitans soli</name>
    <dbReference type="NCBI Taxonomy" id="708113"/>
    <lineage>
        <taxon>Bacteria</taxon>
        <taxon>Pseudomonadati</taxon>
        <taxon>Pseudomonadota</taxon>
        <taxon>Alphaproteobacteria</taxon>
        <taxon>Hyphomicrobiales</taxon>
        <taxon>Terrihabitans</taxon>
    </lineage>
</organism>
<feature type="transmembrane region" description="Helical" evidence="6">
    <location>
        <begin position="81"/>
        <end position="105"/>
    </location>
</feature>
<feature type="transmembrane region" description="Helical" evidence="6">
    <location>
        <begin position="173"/>
        <end position="195"/>
    </location>
</feature>
<feature type="transmembrane region" description="Helical" evidence="6">
    <location>
        <begin position="38"/>
        <end position="60"/>
    </location>
</feature>
<evidence type="ECO:0000256" key="1">
    <source>
        <dbReference type="ARBA" id="ARBA00004651"/>
    </source>
</evidence>
<keyword evidence="5 6" id="KW-0472">Membrane</keyword>
<dbReference type="InterPro" id="IPR050833">
    <property type="entry name" value="Poly_Biosynth_Transport"/>
</dbReference>
<dbReference type="AlphaFoldDB" id="A0A6S6QY63"/>